<keyword evidence="2" id="KW-1185">Reference proteome</keyword>
<name>A0AAE4JV22_9CYAN</name>
<accession>A0AAE4JV22</accession>
<evidence type="ECO:0000313" key="2">
    <source>
        <dbReference type="Proteomes" id="UP001268256"/>
    </source>
</evidence>
<dbReference type="Proteomes" id="UP001268256">
    <property type="component" value="Unassembled WGS sequence"/>
</dbReference>
<evidence type="ECO:0000313" key="1">
    <source>
        <dbReference type="EMBL" id="MDS3859601.1"/>
    </source>
</evidence>
<proteinExistence type="predicted"/>
<protein>
    <submittedName>
        <fullName evidence="1">Uncharacterized protein</fullName>
    </submittedName>
</protein>
<organism evidence="1 2">
    <name type="scientific">Pseudocalidococcus azoricus BACA0444</name>
    <dbReference type="NCBI Taxonomy" id="2918990"/>
    <lineage>
        <taxon>Bacteria</taxon>
        <taxon>Bacillati</taxon>
        <taxon>Cyanobacteriota</taxon>
        <taxon>Cyanophyceae</taxon>
        <taxon>Acaryochloridales</taxon>
        <taxon>Thermosynechococcaceae</taxon>
        <taxon>Pseudocalidococcus</taxon>
        <taxon>Pseudocalidococcus azoricus</taxon>
    </lineage>
</organism>
<reference evidence="2" key="1">
    <citation type="submission" date="2023-07" db="EMBL/GenBank/DDBJ databases">
        <authorList>
            <person name="Luz R."/>
            <person name="Cordeiro R."/>
            <person name="Fonseca A."/>
            <person name="Goncalves V."/>
        </authorList>
    </citation>
    <scope>NUCLEOTIDE SEQUENCE [LARGE SCALE GENOMIC DNA]</scope>
    <source>
        <strain evidence="2">BACA0444</strain>
    </source>
</reference>
<dbReference type="AlphaFoldDB" id="A0AAE4JV22"/>
<gene>
    <name evidence="1" type="ORF">RIF25_02150</name>
</gene>
<comment type="caution">
    <text evidence="1">The sequence shown here is derived from an EMBL/GenBank/DDBJ whole genome shotgun (WGS) entry which is preliminary data.</text>
</comment>
<sequence length="49" mass="5266">MGLAWFAELTGIHGFVVMELIQDAQNKQALVGSYLSRPGAQPPVAKVLI</sequence>
<dbReference type="EMBL" id="JAVMIP010000001">
    <property type="protein sequence ID" value="MDS3859601.1"/>
    <property type="molecule type" value="Genomic_DNA"/>
</dbReference>